<evidence type="ECO:0000256" key="1">
    <source>
        <dbReference type="ARBA" id="ARBA00003474"/>
    </source>
</evidence>
<comment type="similarity">
    <text evidence="4">Belongs to the DPH4 family.</text>
</comment>
<comment type="subcellular location">
    <subcellularLocation>
        <location evidence="3">Cytoplasm</location>
    </subcellularLocation>
    <subcellularLocation>
        <location evidence="2">Nucleus</location>
    </subcellularLocation>
</comment>
<dbReference type="InterPro" id="IPR036869">
    <property type="entry name" value="J_dom_sf"/>
</dbReference>
<evidence type="ECO:0000256" key="5">
    <source>
        <dbReference type="ARBA" id="ARBA00021797"/>
    </source>
</evidence>
<evidence type="ECO:0000259" key="12">
    <source>
        <dbReference type="PROSITE" id="PS51074"/>
    </source>
</evidence>
<keyword evidence="14" id="KW-1185">Reference proteome</keyword>
<keyword evidence="6" id="KW-0963">Cytoplasm</keyword>
<dbReference type="RefSeq" id="XP_064769321.1">
    <property type="nucleotide sequence ID" value="XM_064912269.1"/>
</dbReference>
<dbReference type="SUPFAM" id="SSF46565">
    <property type="entry name" value="Chaperone J-domain"/>
    <property type="match status" value="1"/>
</dbReference>
<dbReference type="InterPro" id="IPR036671">
    <property type="entry name" value="DPH_MB_sf"/>
</dbReference>
<dbReference type="PANTHER" id="PTHR21454:SF46">
    <property type="entry name" value="DIPHTHAMIDE BIOSYNTHESIS PROTEIN 4"/>
    <property type="match status" value="1"/>
</dbReference>
<protein>
    <recommendedName>
        <fullName evidence="5">Diphthamide biosynthesis protein 4</fullName>
    </recommendedName>
</protein>
<dbReference type="Pfam" id="PF05207">
    <property type="entry name" value="Zn_ribbon_CSL"/>
    <property type="match status" value="1"/>
</dbReference>
<keyword evidence="10" id="KW-0539">Nucleus</keyword>
<keyword evidence="8" id="KW-0862">Zinc</keyword>
<comment type="caution">
    <text evidence="13">The sequence shown here is derived from an EMBL/GenBank/DDBJ whole genome shotgun (WGS) entry which is preliminary data.</text>
</comment>
<dbReference type="PROSITE" id="PS51074">
    <property type="entry name" value="DPH_MB"/>
    <property type="match status" value="1"/>
</dbReference>
<dbReference type="CDD" id="cd06257">
    <property type="entry name" value="DnaJ"/>
    <property type="match status" value="1"/>
</dbReference>
<evidence type="ECO:0000259" key="11">
    <source>
        <dbReference type="PROSITE" id="PS50076"/>
    </source>
</evidence>
<evidence type="ECO:0000313" key="13">
    <source>
        <dbReference type="EMBL" id="KAK7206288.1"/>
    </source>
</evidence>
<evidence type="ECO:0000256" key="8">
    <source>
        <dbReference type="ARBA" id="ARBA00022833"/>
    </source>
</evidence>
<reference evidence="13 14" key="1">
    <citation type="submission" date="2024-03" db="EMBL/GenBank/DDBJ databases">
        <title>Genome-scale model development and genomic sequencing of the oleaginous clade Lipomyces.</title>
        <authorList>
            <consortium name="Lawrence Berkeley National Laboratory"/>
            <person name="Czajka J.J."/>
            <person name="Han Y."/>
            <person name="Kim J."/>
            <person name="Mondo S.J."/>
            <person name="Hofstad B.A."/>
            <person name="Robles A."/>
            <person name="Haridas S."/>
            <person name="Riley R."/>
            <person name="LaButti K."/>
            <person name="Pangilinan J."/>
            <person name="Andreopoulos W."/>
            <person name="Lipzen A."/>
            <person name="Yan J."/>
            <person name="Wang M."/>
            <person name="Ng V."/>
            <person name="Grigoriev I.V."/>
            <person name="Spatafora J.W."/>
            <person name="Magnuson J.K."/>
            <person name="Baker S.E."/>
            <person name="Pomraning K.R."/>
        </authorList>
    </citation>
    <scope>NUCLEOTIDE SEQUENCE [LARGE SCALE GENOMIC DNA]</scope>
    <source>
        <strain evidence="13 14">Phaff 52-87</strain>
    </source>
</reference>
<dbReference type="InterPro" id="IPR007872">
    <property type="entry name" value="DPH_MB_dom"/>
</dbReference>
<dbReference type="GeneID" id="90037781"/>
<keyword evidence="7" id="KW-0479">Metal-binding</keyword>
<sequence>MATSPTLYYDVLGLPPPPHANPLSLEAIRKAYRAALLRHHPDKNLAADSDNLDQSNETVDHIVAAYNTLSVPNLRADYDRSIIEKSKSLASQSDYEARIIAQSDMADLDDFAFASMCLTHRLSEDESTCTDCVREEVWYKECRCGDAYVITESMLVDVSNARKDEDGDEGEVLVQCSRCSTWLRVLFSVEQ</sequence>
<dbReference type="InterPro" id="IPR001623">
    <property type="entry name" value="DnaJ_domain"/>
</dbReference>
<dbReference type="PROSITE" id="PS50076">
    <property type="entry name" value="DNAJ_2"/>
    <property type="match status" value="1"/>
</dbReference>
<evidence type="ECO:0000256" key="6">
    <source>
        <dbReference type="ARBA" id="ARBA00022490"/>
    </source>
</evidence>
<dbReference type="EMBL" id="JBBJBU010000003">
    <property type="protein sequence ID" value="KAK7206288.1"/>
    <property type="molecule type" value="Genomic_DNA"/>
</dbReference>
<evidence type="ECO:0000256" key="9">
    <source>
        <dbReference type="ARBA" id="ARBA00023004"/>
    </source>
</evidence>
<dbReference type="Proteomes" id="UP001498771">
    <property type="component" value="Unassembled WGS sequence"/>
</dbReference>
<evidence type="ECO:0000256" key="7">
    <source>
        <dbReference type="ARBA" id="ARBA00022723"/>
    </source>
</evidence>
<name>A0ABR1F8W3_9ASCO</name>
<evidence type="ECO:0000256" key="4">
    <source>
        <dbReference type="ARBA" id="ARBA00006169"/>
    </source>
</evidence>
<gene>
    <name evidence="13" type="ORF">BZA70DRAFT_276225</name>
</gene>
<organism evidence="13 14">
    <name type="scientific">Myxozyma melibiosi</name>
    <dbReference type="NCBI Taxonomy" id="54550"/>
    <lineage>
        <taxon>Eukaryota</taxon>
        <taxon>Fungi</taxon>
        <taxon>Dikarya</taxon>
        <taxon>Ascomycota</taxon>
        <taxon>Saccharomycotina</taxon>
        <taxon>Lipomycetes</taxon>
        <taxon>Lipomycetales</taxon>
        <taxon>Lipomycetaceae</taxon>
        <taxon>Myxozyma</taxon>
    </lineage>
</organism>
<evidence type="ECO:0000313" key="14">
    <source>
        <dbReference type="Proteomes" id="UP001498771"/>
    </source>
</evidence>
<keyword evidence="9" id="KW-0408">Iron</keyword>
<dbReference type="InterPro" id="IPR044248">
    <property type="entry name" value="DPH3/4-like"/>
</dbReference>
<comment type="function">
    <text evidence="1">Required for the first step of diphthamide biosynthesis, the transfer of 3-amino-3-carboxypropyl from S-adenosyl-L-methionine to a histidine residue. Diphthamide is a post-translational modification of histidine which occurs in elongation factor 2.</text>
</comment>
<dbReference type="SMART" id="SM00271">
    <property type="entry name" value="DnaJ"/>
    <property type="match status" value="1"/>
</dbReference>
<evidence type="ECO:0000256" key="3">
    <source>
        <dbReference type="ARBA" id="ARBA00004496"/>
    </source>
</evidence>
<feature type="domain" description="J" evidence="11">
    <location>
        <begin position="7"/>
        <end position="82"/>
    </location>
</feature>
<evidence type="ECO:0000256" key="2">
    <source>
        <dbReference type="ARBA" id="ARBA00004123"/>
    </source>
</evidence>
<evidence type="ECO:0000256" key="10">
    <source>
        <dbReference type="ARBA" id="ARBA00023242"/>
    </source>
</evidence>
<dbReference type="Gene3D" id="3.10.660.10">
    <property type="entry name" value="DPH Zinc finger"/>
    <property type="match status" value="1"/>
</dbReference>
<dbReference type="PANTHER" id="PTHR21454">
    <property type="entry name" value="DPH3 HOMOLOG-RELATED"/>
    <property type="match status" value="1"/>
</dbReference>
<dbReference type="Pfam" id="PF00226">
    <property type="entry name" value="DnaJ"/>
    <property type="match status" value="1"/>
</dbReference>
<dbReference type="SUPFAM" id="SSF144217">
    <property type="entry name" value="CSL zinc finger"/>
    <property type="match status" value="1"/>
</dbReference>
<proteinExistence type="inferred from homology"/>
<dbReference type="Gene3D" id="1.10.287.110">
    <property type="entry name" value="DnaJ domain"/>
    <property type="match status" value="1"/>
</dbReference>
<accession>A0ABR1F8W3</accession>
<feature type="domain" description="DPH-type MB" evidence="12">
    <location>
        <begin position="102"/>
        <end position="188"/>
    </location>
</feature>